<dbReference type="EMBL" id="LNIX01000023">
    <property type="protein sequence ID" value="OXA43166.1"/>
    <property type="molecule type" value="Genomic_DNA"/>
</dbReference>
<keyword evidence="8" id="KW-0492">Microsome</keyword>
<organism evidence="15 16">
    <name type="scientific">Folsomia candida</name>
    <name type="common">Springtail</name>
    <dbReference type="NCBI Taxonomy" id="158441"/>
    <lineage>
        <taxon>Eukaryota</taxon>
        <taxon>Metazoa</taxon>
        <taxon>Ecdysozoa</taxon>
        <taxon>Arthropoda</taxon>
        <taxon>Hexapoda</taxon>
        <taxon>Collembola</taxon>
        <taxon>Entomobryomorpha</taxon>
        <taxon>Isotomoidea</taxon>
        <taxon>Isotomidae</taxon>
        <taxon>Proisotominae</taxon>
        <taxon>Folsomia</taxon>
    </lineage>
</organism>
<dbReference type="GO" id="GO:0005506">
    <property type="term" value="F:iron ion binding"/>
    <property type="evidence" value="ECO:0007669"/>
    <property type="project" value="InterPro"/>
</dbReference>
<dbReference type="InterPro" id="IPR001128">
    <property type="entry name" value="Cyt_P450"/>
</dbReference>
<name>A0A226DG42_FOLCA</name>
<reference evidence="15 16" key="1">
    <citation type="submission" date="2015-12" db="EMBL/GenBank/DDBJ databases">
        <title>The genome of Folsomia candida.</title>
        <authorList>
            <person name="Faddeeva A."/>
            <person name="Derks M.F."/>
            <person name="Anvar Y."/>
            <person name="Smit S."/>
            <person name="Van Straalen N."/>
            <person name="Roelofs D."/>
        </authorList>
    </citation>
    <scope>NUCLEOTIDE SEQUENCE [LARGE SCALE GENOMIC DNA]</scope>
    <source>
        <strain evidence="15 16">VU population</strain>
        <tissue evidence="15">Whole body</tissue>
    </source>
</reference>
<comment type="cofactor">
    <cofactor evidence="1 13">
        <name>heme</name>
        <dbReference type="ChEBI" id="CHEBI:30413"/>
    </cofactor>
</comment>
<dbReference type="SUPFAM" id="SSF48264">
    <property type="entry name" value="Cytochrome P450"/>
    <property type="match status" value="1"/>
</dbReference>
<dbReference type="InterPro" id="IPR017972">
    <property type="entry name" value="Cyt_P450_CS"/>
</dbReference>
<feature type="binding site" description="axial binding residue" evidence="13">
    <location>
        <position position="460"/>
    </location>
    <ligand>
        <name>heme</name>
        <dbReference type="ChEBI" id="CHEBI:30413"/>
    </ligand>
    <ligandPart>
        <name>Fe</name>
        <dbReference type="ChEBI" id="CHEBI:18248"/>
    </ligandPart>
</feature>
<keyword evidence="5 13" id="KW-0349">Heme</keyword>
<gene>
    <name evidence="15" type="ORF">Fcan01_22078</name>
</gene>
<dbReference type="FunFam" id="1.10.630.10:FF:000182">
    <property type="entry name" value="Cytochrome P450 3A4"/>
    <property type="match status" value="1"/>
</dbReference>
<dbReference type="PRINTS" id="PR00385">
    <property type="entry name" value="P450"/>
</dbReference>
<comment type="caution">
    <text evidence="15">The sequence shown here is derived from an EMBL/GenBank/DDBJ whole genome shotgun (WGS) entry which is preliminary data.</text>
</comment>
<keyword evidence="10 13" id="KW-0408">Iron</keyword>
<keyword evidence="16" id="KW-1185">Reference proteome</keyword>
<protein>
    <submittedName>
        <fullName evidence="15">Cytochrome P450 6j1</fullName>
    </submittedName>
</protein>
<dbReference type="InterPro" id="IPR050476">
    <property type="entry name" value="Insect_CytP450_Detox"/>
</dbReference>
<dbReference type="CDD" id="cd11056">
    <property type="entry name" value="CYP6-like"/>
    <property type="match status" value="1"/>
</dbReference>
<accession>A0A226DG42</accession>
<evidence type="ECO:0000256" key="12">
    <source>
        <dbReference type="ARBA" id="ARBA00023136"/>
    </source>
</evidence>
<dbReference type="PROSITE" id="PS00086">
    <property type="entry name" value="CYTOCHROME_P450"/>
    <property type="match status" value="1"/>
</dbReference>
<evidence type="ECO:0000256" key="3">
    <source>
        <dbReference type="ARBA" id="ARBA00004406"/>
    </source>
</evidence>
<dbReference type="Pfam" id="PF00067">
    <property type="entry name" value="p450"/>
    <property type="match status" value="1"/>
</dbReference>
<evidence type="ECO:0000256" key="6">
    <source>
        <dbReference type="ARBA" id="ARBA00022723"/>
    </source>
</evidence>
<dbReference type="InterPro" id="IPR002401">
    <property type="entry name" value="Cyt_P450_E_grp-I"/>
</dbReference>
<dbReference type="PANTHER" id="PTHR24292">
    <property type="entry name" value="CYTOCHROME P450"/>
    <property type="match status" value="1"/>
</dbReference>
<dbReference type="Proteomes" id="UP000198287">
    <property type="component" value="Unassembled WGS sequence"/>
</dbReference>
<evidence type="ECO:0000256" key="10">
    <source>
        <dbReference type="ARBA" id="ARBA00023004"/>
    </source>
</evidence>
<evidence type="ECO:0000256" key="7">
    <source>
        <dbReference type="ARBA" id="ARBA00022824"/>
    </source>
</evidence>
<evidence type="ECO:0000256" key="5">
    <source>
        <dbReference type="ARBA" id="ARBA00022617"/>
    </source>
</evidence>
<dbReference type="PANTHER" id="PTHR24292:SF54">
    <property type="entry name" value="CYP9F3-RELATED"/>
    <property type="match status" value="1"/>
</dbReference>
<dbReference type="AlphaFoldDB" id="A0A226DG42"/>
<dbReference type="GO" id="GO:0020037">
    <property type="term" value="F:heme binding"/>
    <property type="evidence" value="ECO:0007669"/>
    <property type="project" value="InterPro"/>
</dbReference>
<evidence type="ECO:0000313" key="16">
    <source>
        <dbReference type="Proteomes" id="UP000198287"/>
    </source>
</evidence>
<evidence type="ECO:0000256" key="9">
    <source>
        <dbReference type="ARBA" id="ARBA00023002"/>
    </source>
</evidence>
<evidence type="ECO:0000256" key="11">
    <source>
        <dbReference type="ARBA" id="ARBA00023033"/>
    </source>
</evidence>
<keyword evidence="9 14" id="KW-0560">Oxidoreductase</keyword>
<dbReference type="GO" id="GO:0004497">
    <property type="term" value="F:monooxygenase activity"/>
    <property type="evidence" value="ECO:0007669"/>
    <property type="project" value="UniProtKB-KW"/>
</dbReference>
<keyword evidence="7" id="KW-0256">Endoplasmic reticulum</keyword>
<evidence type="ECO:0000256" key="13">
    <source>
        <dbReference type="PIRSR" id="PIRSR602401-1"/>
    </source>
</evidence>
<evidence type="ECO:0000256" key="14">
    <source>
        <dbReference type="RuleBase" id="RU000461"/>
    </source>
</evidence>
<evidence type="ECO:0000256" key="4">
    <source>
        <dbReference type="ARBA" id="ARBA00010617"/>
    </source>
</evidence>
<dbReference type="InterPro" id="IPR036396">
    <property type="entry name" value="Cyt_P450_sf"/>
</dbReference>
<evidence type="ECO:0000256" key="8">
    <source>
        <dbReference type="ARBA" id="ARBA00022848"/>
    </source>
</evidence>
<evidence type="ECO:0000313" key="15">
    <source>
        <dbReference type="EMBL" id="OXA43166.1"/>
    </source>
</evidence>
<dbReference type="OMA" id="KEKCARW"/>
<comment type="subcellular location">
    <subcellularLocation>
        <location evidence="3">Endoplasmic reticulum membrane</location>
        <topology evidence="3">Peripheral membrane protein</topology>
    </subcellularLocation>
    <subcellularLocation>
        <location evidence="2">Microsome membrane</location>
        <topology evidence="2">Peripheral membrane protein</topology>
    </subcellularLocation>
</comment>
<comment type="similarity">
    <text evidence="4 14">Belongs to the cytochrome P450 family.</text>
</comment>
<evidence type="ECO:0000256" key="2">
    <source>
        <dbReference type="ARBA" id="ARBA00004174"/>
    </source>
</evidence>
<sequence>MSLFSFLSNFAFLVFIKIYSYILYKPEIQKFYESCHVLFLGDVSNDFAKFHVRGVGGMSQFIGTLYNRAKQAKVPLAGCVIVGQKTLILRDPAILKQILVKDAANFDRANSMLNFKGDYLVSKTLVFLQDDEWKNLRAKLDSAFTPSKVKRNFSHVDKLGKNLVEYLNREVELMKDGRVNFKLSSHKYTLDVAASVSLNLDTGCLHSQKPSVFERISNRVQTYDNWLDAIQIFFVQWFPRISAYFRFSIIDREIAKFYDHLAESKIENSRGTQRDAETFKSKNDFVDLVYSSRKELYTDGVDNQDGQDFITANLFGMVLPGYETSEVTLSSCVYHLALNSDIQIKLWDEVNHVIQGNGGQLTFDGVNQMEYLNAVVNETLRICPPVGILVRTCKTKYHLPGTRLVLNPGDMVLVSQTGLHHDEEYYEKPGEFNPDRFLGENKGTIDPFAFLPFGQGPRICIGTRMGVLQVKLAICHILLNFKLEPCLDTNVPIKFKKTMAPIIQPESVMLSFAQI</sequence>
<dbReference type="OrthoDB" id="2789670at2759"/>
<evidence type="ECO:0000256" key="1">
    <source>
        <dbReference type="ARBA" id="ARBA00001971"/>
    </source>
</evidence>
<keyword evidence="12" id="KW-0472">Membrane</keyword>
<dbReference type="GO" id="GO:0005789">
    <property type="term" value="C:endoplasmic reticulum membrane"/>
    <property type="evidence" value="ECO:0007669"/>
    <property type="project" value="UniProtKB-SubCell"/>
</dbReference>
<keyword evidence="6 13" id="KW-0479">Metal-binding</keyword>
<dbReference type="STRING" id="158441.A0A226DG42"/>
<dbReference type="PRINTS" id="PR00463">
    <property type="entry name" value="EP450I"/>
</dbReference>
<keyword evidence="11 14" id="KW-0503">Monooxygenase</keyword>
<dbReference type="Gene3D" id="1.10.630.10">
    <property type="entry name" value="Cytochrome P450"/>
    <property type="match status" value="1"/>
</dbReference>
<dbReference type="GO" id="GO:0016705">
    <property type="term" value="F:oxidoreductase activity, acting on paired donors, with incorporation or reduction of molecular oxygen"/>
    <property type="evidence" value="ECO:0007669"/>
    <property type="project" value="InterPro"/>
</dbReference>
<proteinExistence type="inferred from homology"/>